<comment type="caution">
    <text evidence="2">The sequence shown here is derived from an EMBL/GenBank/DDBJ whole genome shotgun (WGS) entry which is preliminary data.</text>
</comment>
<accession>A0ABS5KRR8</accession>
<dbReference type="Pfam" id="PF12773">
    <property type="entry name" value="DZR"/>
    <property type="match status" value="1"/>
</dbReference>
<keyword evidence="3" id="KW-1185">Reference proteome</keyword>
<gene>
    <name evidence="2" type="ORF">KGQ19_17725</name>
</gene>
<dbReference type="InterPro" id="IPR025874">
    <property type="entry name" value="DZR"/>
</dbReference>
<organism evidence="2 3">
    <name type="scientific">Catenulispora pinistramenti</name>
    <dbReference type="NCBI Taxonomy" id="2705254"/>
    <lineage>
        <taxon>Bacteria</taxon>
        <taxon>Bacillati</taxon>
        <taxon>Actinomycetota</taxon>
        <taxon>Actinomycetes</taxon>
        <taxon>Catenulisporales</taxon>
        <taxon>Catenulisporaceae</taxon>
        <taxon>Catenulispora</taxon>
    </lineage>
</organism>
<evidence type="ECO:0000313" key="2">
    <source>
        <dbReference type="EMBL" id="MBS2548709.1"/>
    </source>
</evidence>
<dbReference type="EMBL" id="JAAFYZ010000054">
    <property type="protein sequence ID" value="MBS2548709.1"/>
    <property type="molecule type" value="Genomic_DNA"/>
</dbReference>
<sequence>MAETDTLWFSNNHRDFSNQYGNDAGFEFEFYCQRCNDTWRSGFEPYKAARAAGWIRRAANMAHGATSSIGWDVANGVDGLVESGWHKARDASFKEAIVSAEKHFNRCGRCSSYVCVRCYSPERGLCTNCAPDLAAEVESARTHGLVDAATMRARDVGATMAAEVDVTTQKQLVCLACGHETHGAKFCPECGAKQSPEDRACGGCGSTVPAGSKFCPECGHVQ</sequence>
<evidence type="ECO:0000313" key="3">
    <source>
        <dbReference type="Proteomes" id="UP000730482"/>
    </source>
</evidence>
<dbReference type="RefSeq" id="WP_212010284.1">
    <property type="nucleotide sequence ID" value="NZ_JAAFYZ010000054.1"/>
</dbReference>
<feature type="domain" description="DZANK-type" evidence="1">
    <location>
        <begin position="174"/>
        <end position="219"/>
    </location>
</feature>
<protein>
    <submittedName>
        <fullName evidence="2">Zinc ribbon domain-containing protein</fullName>
    </submittedName>
</protein>
<proteinExistence type="predicted"/>
<name>A0ABS5KRR8_9ACTN</name>
<reference evidence="2 3" key="1">
    <citation type="submission" date="2020-02" db="EMBL/GenBank/DDBJ databases">
        <title>Acidophilic actinobacteria isolated from forest soil.</title>
        <authorList>
            <person name="Golinska P."/>
        </authorList>
    </citation>
    <scope>NUCLEOTIDE SEQUENCE [LARGE SCALE GENOMIC DNA]</scope>
    <source>
        <strain evidence="2 3">NL8</strain>
    </source>
</reference>
<evidence type="ECO:0000259" key="1">
    <source>
        <dbReference type="Pfam" id="PF12773"/>
    </source>
</evidence>
<dbReference type="Proteomes" id="UP000730482">
    <property type="component" value="Unassembled WGS sequence"/>
</dbReference>